<evidence type="ECO:0008006" key="4">
    <source>
        <dbReference type="Google" id="ProtNLM"/>
    </source>
</evidence>
<protein>
    <recommendedName>
        <fullName evidence="4">MASE1 domain-containing protein</fullName>
    </recommendedName>
</protein>
<keyword evidence="1" id="KW-1133">Transmembrane helix</keyword>
<evidence type="ECO:0000313" key="2">
    <source>
        <dbReference type="EMBL" id="AKD24477.1"/>
    </source>
</evidence>
<proteinExistence type="predicted"/>
<gene>
    <name evidence="2" type="ORF">CL55_00001440</name>
</gene>
<accession>A0A0E3ZK91</accession>
<dbReference type="HOGENOM" id="CLU_1493511_0_0_4"/>
<keyword evidence="3" id="KW-1185">Reference proteome</keyword>
<dbReference type="OrthoDB" id="8795931at2"/>
<dbReference type="Proteomes" id="UP000061135">
    <property type="component" value="Chromosome"/>
</dbReference>
<evidence type="ECO:0000313" key="3">
    <source>
        <dbReference type="Proteomes" id="UP000061135"/>
    </source>
</evidence>
<organism evidence="2 3">
    <name type="scientific">Polynucleobacter duraquae</name>
    <dbReference type="NCBI Taxonomy" id="1835254"/>
    <lineage>
        <taxon>Bacteria</taxon>
        <taxon>Pseudomonadati</taxon>
        <taxon>Pseudomonadota</taxon>
        <taxon>Betaproteobacteria</taxon>
        <taxon>Burkholderiales</taxon>
        <taxon>Burkholderiaceae</taxon>
        <taxon>Polynucleobacter</taxon>
    </lineage>
</organism>
<name>A0A0E3ZK91_9BURK</name>
<dbReference type="PATRIC" id="fig|576611.7.peg.144"/>
<sequence>MKKIVLEWPLGFLISSLAYTILFYVNDWLTTHLTFGLGVNWIYLPAGLRLFLTLIFGLPGALGIAIASFFISYLGPFPRELTTCMGIGLISGFAPYLARVFVLRNIDISSDLSNLTLPKLVICTLIYAALSAGLHQWWFSVRSLDETGSFNHFLVMLIGDVLGTIVFVGLIKVGLDLLRPSKLT</sequence>
<feature type="transmembrane region" description="Helical" evidence="1">
    <location>
        <begin position="85"/>
        <end position="103"/>
    </location>
</feature>
<evidence type="ECO:0000256" key="1">
    <source>
        <dbReference type="SAM" id="Phobius"/>
    </source>
</evidence>
<feature type="transmembrane region" description="Helical" evidence="1">
    <location>
        <begin position="150"/>
        <end position="175"/>
    </location>
</feature>
<reference evidence="2 3" key="1">
    <citation type="submission" date="2014-03" db="EMBL/GenBank/DDBJ databases">
        <title>Genome of Polynucleobacter strain MWH-MoK4.</title>
        <authorList>
            <person name="Hahn M.W."/>
        </authorList>
    </citation>
    <scope>NUCLEOTIDE SEQUENCE [LARGE SCALE GENOMIC DNA]</scope>
    <source>
        <strain evidence="2 3">MWH-MoK4</strain>
    </source>
</reference>
<keyword evidence="1" id="KW-0472">Membrane</keyword>
<dbReference type="EMBL" id="CP007501">
    <property type="protein sequence ID" value="AKD24477.1"/>
    <property type="molecule type" value="Genomic_DNA"/>
</dbReference>
<feature type="transmembrane region" description="Helical" evidence="1">
    <location>
        <begin position="115"/>
        <end position="138"/>
    </location>
</feature>
<dbReference type="KEGG" id="pdq:CL55_00001440"/>
<feature type="transmembrane region" description="Helical" evidence="1">
    <location>
        <begin position="51"/>
        <end position="73"/>
    </location>
</feature>
<keyword evidence="1" id="KW-0812">Transmembrane</keyword>
<dbReference type="RefSeq" id="WP_046331035.1">
    <property type="nucleotide sequence ID" value="NZ_CP007501.1"/>
</dbReference>
<dbReference type="AlphaFoldDB" id="A0A0E3ZK91"/>